<dbReference type="EMBL" id="CP086239">
    <property type="protein sequence ID" value="WAG59031.1"/>
    <property type="molecule type" value="Genomic_DNA"/>
</dbReference>
<dbReference type="Proteomes" id="UP001164733">
    <property type="component" value="Chromosome"/>
</dbReference>
<proteinExistence type="predicted"/>
<protein>
    <submittedName>
        <fullName evidence="2">MFS transporter</fullName>
    </submittedName>
</protein>
<organism evidence="2 3">
    <name type="scientific">Clostridium estertheticum</name>
    <dbReference type="NCBI Taxonomy" id="238834"/>
    <lineage>
        <taxon>Bacteria</taxon>
        <taxon>Bacillati</taxon>
        <taxon>Bacillota</taxon>
        <taxon>Clostridia</taxon>
        <taxon>Eubacteriales</taxon>
        <taxon>Clostridiaceae</taxon>
        <taxon>Clostridium</taxon>
    </lineage>
</organism>
<feature type="transmembrane region" description="Helical" evidence="1">
    <location>
        <begin position="85"/>
        <end position="102"/>
    </location>
</feature>
<reference evidence="2" key="1">
    <citation type="submission" date="2021-11" db="EMBL/GenBank/DDBJ databases">
        <title>Clostridia strains as spoilage organisms.</title>
        <authorList>
            <person name="Wambui J."/>
            <person name="Stevens M.J.A."/>
            <person name="Stephan R."/>
        </authorList>
    </citation>
    <scope>NUCLEOTIDE SEQUENCE</scope>
    <source>
        <strain evidence="2">CF009</strain>
    </source>
</reference>
<feature type="transmembrane region" description="Helical" evidence="1">
    <location>
        <begin position="281"/>
        <end position="300"/>
    </location>
</feature>
<evidence type="ECO:0000256" key="1">
    <source>
        <dbReference type="SAM" id="Phobius"/>
    </source>
</evidence>
<keyword evidence="1" id="KW-1133">Transmembrane helix</keyword>
<evidence type="ECO:0000313" key="2">
    <source>
        <dbReference type="EMBL" id="WAG59031.1"/>
    </source>
</evidence>
<feature type="transmembrane region" description="Helical" evidence="1">
    <location>
        <begin position="108"/>
        <end position="132"/>
    </location>
</feature>
<dbReference type="GO" id="GO:0015293">
    <property type="term" value="F:symporter activity"/>
    <property type="evidence" value="ECO:0007669"/>
    <property type="project" value="InterPro"/>
</dbReference>
<dbReference type="PANTHER" id="PTHR11328:SF24">
    <property type="entry name" value="MAJOR FACILITATOR SUPERFAMILY (MFS) PROFILE DOMAIN-CONTAINING PROTEIN"/>
    <property type="match status" value="1"/>
</dbReference>
<keyword evidence="1" id="KW-0472">Membrane</keyword>
<dbReference type="RefSeq" id="WP_216123287.1">
    <property type="nucleotide sequence ID" value="NZ_CP086239.1"/>
</dbReference>
<feature type="transmembrane region" description="Helical" evidence="1">
    <location>
        <begin position="416"/>
        <end position="440"/>
    </location>
</feature>
<accession>A0AA47EHF0</accession>
<dbReference type="Pfam" id="PF13347">
    <property type="entry name" value="MFS_2"/>
    <property type="match status" value="1"/>
</dbReference>
<feature type="transmembrane region" description="Helical" evidence="1">
    <location>
        <begin position="243"/>
        <end position="269"/>
    </location>
</feature>
<feature type="transmembrane region" description="Helical" evidence="1">
    <location>
        <begin position="152"/>
        <end position="173"/>
    </location>
</feature>
<sequence length="510" mass="55246">MKSKITLKNIIGYSSINFLGSGAQGLISAWLMYFYTTLCGISPIKAGLIFTAARLIDAVGNPVLGVISDNFGKTKLGKKFGRRKFFILLGIPIIIVVFPLLWTAGHTFSFYFVVNLIYEVAYTLIFVPGTTLPAEMTQDAAEKAKLIGGKQYCGTIASVIAAFVPAKLFLTYGKNSPKAFLFTGIIYGIITGLALIYFYLNIFERDSKEITYEDSASSAFQIFKKLGVDITSSMRNRSFRLHCVMMGLGGIFKQITGGVFTYFAIFVLMTSTVTVANINGVSSIVSCIALFFFIVSAYKYGGPKTFRIGTIIVFVSLAGYLALAVMGHSSLTVTILTIFALINIIGKTAIDYVPPYQMGFIADIDEAITGQRREGIYTGVNSLLSKVAAAVEAAVLGGALSACGFKTGVSVQPHSAIVGITVIAIVVPFVLLGVTWFATLRLKLTKSTHKLLVDEVHRIKNGGSKAEVTLEAKEAIEVLTGWKYEECFGNNNVGFKNEKHYLSSNSKNVS</sequence>
<dbReference type="GO" id="GO:0008643">
    <property type="term" value="P:carbohydrate transport"/>
    <property type="evidence" value="ECO:0007669"/>
    <property type="project" value="InterPro"/>
</dbReference>
<dbReference type="AlphaFoldDB" id="A0AA47EHF0"/>
<name>A0AA47EHF0_9CLOT</name>
<keyword evidence="1" id="KW-0812">Transmembrane</keyword>
<feature type="transmembrane region" description="Helical" evidence="1">
    <location>
        <begin position="312"/>
        <end position="345"/>
    </location>
</feature>
<dbReference type="InterPro" id="IPR039672">
    <property type="entry name" value="MFS_2"/>
</dbReference>
<evidence type="ECO:0000313" key="3">
    <source>
        <dbReference type="Proteomes" id="UP001164733"/>
    </source>
</evidence>
<dbReference type="CDD" id="cd17332">
    <property type="entry name" value="MFS_MelB_like"/>
    <property type="match status" value="1"/>
</dbReference>
<feature type="transmembrane region" description="Helical" evidence="1">
    <location>
        <begin position="179"/>
        <end position="200"/>
    </location>
</feature>
<dbReference type="GO" id="GO:0005886">
    <property type="term" value="C:plasma membrane"/>
    <property type="evidence" value="ECO:0007669"/>
    <property type="project" value="TreeGrafter"/>
</dbReference>
<dbReference type="PANTHER" id="PTHR11328">
    <property type="entry name" value="MAJOR FACILITATOR SUPERFAMILY DOMAIN-CONTAINING PROTEIN"/>
    <property type="match status" value="1"/>
</dbReference>
<gene>
    <name evidence="2" type="ORF">LL038_15435</name>
</gene>